<keyword evidence="3" id="KW-1185">Reference proteome</keyword>
<evidence type="ECO:0000313" key="2">
    <source>
        <dbReference type="EMBL" id="MDT9593355.1"/>
    </source>
</evidence>
<reference evidence="2 3" key="1">
    <citation type="submission" date="2023-08" db="EMBL/GenBank/DDBJ databases">
        <title>Nocardioides seae sp. nov., a bacterium isolated from a soil.</title>
        <authorList>
            <person name="Wang X."/>
        </authorList>
    </citation>
    <scope>NUCLEOTIDE SEQUENCE [LARGE SCALE GENOMIC DNA]</scope>
    <source>
        <strain evidence="2 3">YZH12</strain>
    </source>
</reference>
<evidence type="ECO:0000313" key="3">
    <source>
        <dbReference type="Proteomes" id="UP001268542"/>
    </source>
</evidence>
<dbReference type="Proteomes" id="UP001268542">
    <property type="component" value="Unassembled WGS sequence"/>
</dbReference>
<dbReference type="PANTHER" id="PTHR30157">
    <property type="entry name" value="FERRIC REDUCTASE, NADPH-DEPENDENT"/>
    <property type="match status" value="1"/>
</dbReference>
<dbReference type="InterPro" id="IPR017927">
    <property type="entry name" value="FAD-bd_FR_type"/>
</dbReference>
<dbReference type="CDD" id="cd06193">
    <property type="entry name" value="siderophore_interacting"/>
    <property type="match status" value="1"/>
</dbReference>
<sequence length="317" mass="34324">MAEYSFLLETVEVRAVRRVSPSFVRVELGADGLADLGLDGPWLDTRVKIVFPGASGVVPTFETGDDWYARWLALPDEERGCMRTYTVRDVVGEGVDTRMVIDIVVHDPGEHGDATGPGNDWARNATIGDQVALMAPRRGHAYGGIEWLPGPGARDLLIVGDETAAPAVYGVLRDLPRDARGTAYLEVPCSDDVLDDVVGPEGVEVVWLPRDGRPRGEELRARVLERLDATATAHADAGDLEEDPDEMPWETPVYSASGEEVGGEAPADGPFAGLYAWIAGESRVVTGLRRALVKDLGVDRQQVAFMGYWREGVAMKA</sequence>
<dbReference type="EMBL" id="JAVYII010000004">
    <property type="protein sequence ID" value="MDT9593355.1"/>
    <property type="molecule type" value="Genomic_DNA"/>
</dbReference>
<evidence type="ECO:0000259" key="1">
    <source>
        <dbReference type="PROSITE" id="PS51384"/>
    </source>
</evidence>
<name>A0ABU3PX59_9ACTN</name>
<organism evidence="2 3">
    <name type="scientific">Nocardioides imazamoxiresistens</name>
    <dbReference type="NCBI Taxonomy" id="3231893"/>
    <lineage>
        <taxon>Bacteria</taxon>
        <taxon>Bacillati</taxon>
        <taxon>Actinomycetota</taxon>
        <taxon>Actinomycetes</taxon>
        <taxon>Propionibacteriales</taxon>
        <taxon>Nocardioidaceae</taxon>
        <taxon>Nocardioides</taxon>
    </lineage>
</organism>
<protein>
    <submittedName>
        <fullName evidence="2">Siderophore-interacting protein</fullName>
    </submittedName>
</protein>
<dbReference type="InterPro" id="IPR013113">
    <property type="entry name" value="SIP_FAD-bd"/>
</dbReference>
<accession>A0ABU3PX59</accession>
<dbReference type="InterPro" id="IPR017938">
    <property type="entry name" value="Riboflavin_synthase-like_b-brl"/>
</dbReference>
<dbReference type="PROSITE" id="PS51384">
    <property type="entry name" value="FAD_FR"/>
    <property type="match status" value="1"/>
</dbReference>
<dbReference type="PANTHER" id="PTHR30157:SF0">
    <property type="entry name" value="NADPH-DEPENDENT FERRIC-CHELATE REDUCTASE"/>
    <property type="match status" value="1"/>
</dbReference>
<dbReference type="Gene3D" id="3.40.50.80">
    <property type="entry name" value="Nucleotide-binding domain of ferredoxin-NADP reductase (FNR) module"/>
    <property type="match status" value="1"/>
</dbReference>
<dbReference type="InterPro" id="IPR039261">
    <property type="entry name" value="FNR_nucleotide-bd"/>
</dbReference>
<dbReference type="InterPro" id="IPR007037">
    <property type="entry name" value="SIP_rossman_dom"/>
</dbReference>
<feature type="domain" description="FAD-binding FR-type" evidence="1">
    <location>
        <begin position="6"/>
        <end position="143"/>
    </location>
</feature>
<gene>
    <name evidence="2" type="ORF">RDV89_09775</name>
</gene>
<dbReference type="InterPro" id="IPR039374">
    <property type="entry name" value="SIP_fam"/>
</dbReference>
<proteinExistence type="predicted"/>
<dbReference type="Gene3D" id="2.40.30.10">
    <property type="entry name" value="Translation factors"/>
    <property type="match status" value="1"/>
</dbReference>
<dbReference type="RefSeq" id="WP_315732833.1">
    <property type="nucleotide sequence ID" value="NZ_JAVYII010000004.1"/>
</dbReference>
<comment type="caution">
    <text evidence="2">The sequence shown here is derived from an EMBL/GenBank/DDBJ whole genome shotgun (WGS) entry which is preliminary data.</text>
</comment>
<dbReference type="Pfam" id="PF04954">
    <property type="entry name" value="SIP"/>
    <property type="match status" value="1"/>
</dbReference>
<dbReference type="Pfam" id="PF08021">
    <property type="entry name" value="FAD_binding_9"/>
    <property type="match status" value="1"/>
</dbReference>
<dbReference type="SUPFAM" id="SSF63380">
    <property type="entry name" value="Riboflavin synthase domain-like"/>
    <property type="match status" value="1"/>
</dbReference>